<keyword evidence="1" id="KW-0175">Coiled coil</keyword>
<reference evidence="2 3" key="1">
    <citation type="journal article" date="2018" name="Nat. Ecol. Evol.">
        <title>Genomic signatures of mitonuclear coevolution across populations of Tigriopus californicus.</title>
        <authorList>
            <person name="Barreto F.S."/>
            <person name="Watson E.T."/>
            <person name="Lima T.G."/>
            <person name="Willett C.S."/>
            <person name="Edmands S."/>
            <person name="Li W."/>
            <person name="Burton R.S."/>
        </authorList>
    </citation>
    <scope>NUCLEOTIDE SEQUENCE [LARGE SCALE GENOMIC DNA]</scope>
    <source>
        <strain evidence="2 3">San Diego</strain>
    </source>
</reference>
<dbReference type="Proteomes" id="UP000318571">
    <property type="component" value="Chromosome 2"/>
</dbReference>
<sequence length="186" mass="21080">MASETKELAPKPCQDTPKEIHIPDLDHILEVLDDVEKRIEDYQKQAIALIGERRSLESTLETLHLVPEDATMGEVDQQDVNSHVERLRTRLATVTVQVETARDDVQAQAWAEVNTRLEALISSIENGELESKAVLEKYLNSCSFETATEDPNFEKLVLSCCLDDQKKVRQRLKTMAEQIEGIDFSD</sequence>
<organism evidence="2 3">
    <name type="scientific">Tigriopus californicus</name>
    <name type="common">Marine copepod</name>
    <dbReference type="NCBI Taxonomy" id="6832"/>
    <lineage>
        <taxon>Eukaryota</taxon>
        <taxon>Metazoa</taxon>
        <taxon>Ecdysozoa</taxon>
        <taxon>Arthropoda</taxon>
        <taxon>Crustacea</taxon>
        <taxon>Multicrustacea</taxon>
        <taxon>Hexanauplia</taxon>
        <taxon>Copepoda</taxon>
        <taxon>Harpacticoida</taxon>
        <taxon>Harpacticidae</taxon>
        <taxon>Tigriopus</taxon>
    </lineage>
</organism>
<dbReference type="GO" id="GO:0051087">
    <property type="term" value="F:protein-folding chaperone binding"/>
    <property type="evidence" value="ECO:0007669"/>
    <property type="project" value="InterPro"/>
</dbReference>
<evidence type="ECO:0008006" key="4">
    <source>
        <dbReference type="Google" id="ProtNLM"/>
    </source>
</evidence>
<dbReference type="PANTHER" id="PTHR12334:SF6">
    <property type="entry name" value="BAG FAMILY MOLECULAR CHAPERONE REGULATOR 2"/>
    <property type="match status" value="1"/>
</dbReference>
<protein>
    <recommendedName>
        <fullName evidence="4">BAG domain-containing protein</fullName>
    </recommendedName>
</protein>
<evidence type="ECO:0000313" key="3">
    <source>
        <dbReference type="Proteomes" id="UP000318571"/>
    </source>
</evidence>
<keyword evidence="3" id="KW-1185">Reference proteome</keyword>
<dbReference type="InterPro" id="IPR037689">
    <property type="entry name" value="BAG2"/>
</dbReference>
<dbReference type="OMA" id="LHATKMI"/>
<dbReference type="STRING" id="6832.A0A553PD90"/>
<dbReference type="GO" id="GO:0000774">
    <property type="term" value="F:adenyl-nucleotide exchange factor activity"/>
    <property type="evidence" value="ECO:0007669"/>
    <property type="project" value="InterPro"/>
</dbReference>
<dbReference type="AlphaFoldDB" id="A0A553PD90"/>
<feature type="coiled-coil region" evidence="1">
    <location>
        <begin position="25"/>
        <end position="59"/>
    </location>
</feature>
<comment type="caution">
    <text evidence="2">The sequence shown here is derived from an EMBL/GenBank/DDBJ whole genome shotgun (WGS) entry which is preliminary data.</text>
</comment>
<gene>
    <name evidence="2" type="ORF">TCAL_12144</name>
</gene>
<dbReference type="EMBL" id="VCGU01000005">
    <property type="protein sequence ID" value="TRY75647.1"/>
    <property type="molecule type" value="Genomic_DNA"/>
</dbReference>
<accession>A0A553PD90</accession>
<evidence type="ECO:0000256" key="1">
    <source>
        <dbReference type="SAM" id="Coils"/>
    </source>
</evidence>
<evidence type="ECO:0000313" key="2">
    <source>
        <dbReference type="EMBL" id="TRY75647.1"/>
    </source>
</evidence>
<proteinExistence type="predicted"/>
<dbReference type="OrthoDB" id="6284251at2759"/>
<dbReference type="GO" id="GO:0050821">
    <property type="term" value="P:protein stabilization"/>
    <property type="evidence" value="ECO:0007669"/>
    <property type="project" value="TreeGrafter"/>
</dbReference>
<dbReference type="PANTHER" id="PTHR12334">
    <property type="entry name" value="BAG FAMILY MOLECULAR CHAPERONE REGULATOR 2"/>
    <property type="match status" value="1"/>
</dbReference>
<dbReference type="Gene3D" id="1.20.58.890">
    <property type="match status" value="1"/>
</dbReference>
<name>A0A553PD90_TIGCA</name>